<gene>
    <name evidence="1" type="ORF">P174DRAFT_445758</name>
</gene>
<dbReference type="AlphaFoldDB" id="A0A2I1BUU5"/>
<evidence type="ECO:0000313" key="1">
    <source>
        <dbReference type="EMBL" id="PKX89136.1"/>
    </source>
</evidence>
<protein>
    <submittedName>
        <fullName evidence="1">Uncharacterized protein</fullName>
    </submittedName>
</protein>
<reference evidence="2" key="1">
    <citation type="journal article" date="2018" name="Proc. Natl. Acad. Sci. U.S.A.">
        <title>Linking secondary metabolites to gene clusters through genome sequencing of six diverse Aspergillus species.</title>
        <authorList>
            <person name="Kaerboelling I."/>
            <person name="Vesth T.C."/>
            <person name="Frisvad J.C."/>
            <person name="Nybo J.L."/>
            <person name="Theobald S."/>
            <person name="Kuo A."/>
            <person name="Bowyer P."/>
            <person name="Matsuda Y."/>
            <person name="Mondo S."/>
            <person name="Lyhne E.K."/>
            <person name="Kogle M.E."/>
            <person name="Clum A."/>
            <person name="Lipzen A."/>
            <person name="Salamov A."/>
            <person name="Ngan C.Y."/>
            <person name="Daum C."/>
            <person name="Chiniquy J."/>
            <person name="Barry K."/>
            <person name="LaButti K."/>
            <person name="Haridas S."/>
            <person name="Simmons B.A."/>
            <person name="Magnuson J.K."/>
            <person name="Mortensen U.H."/>
            <person name="Larsen T.O."/>
            <person name="Grigoriev I.V."/>
            <person name="Baker S.E."/>
            <person name="Andersen M.R."/>
        </authorList>
    </citation>
    <scope>NUCLEOTIDE SEQUENCE [LARGE SCALE GENOMIC DNA]</scope>
    <source>
        <strain evidence="2">IBT 16806</strain>
    </source>
</reference>
<name>A0A2I1BUU5_ASPN1</name>
<sequence>MADPHVFVEPGESVELDLRALAAGFSDPSFTASKGKLETVEVSNGVAKYTSLGAAGINYLECQY</sequence>
<dbReference type="EMBL" id="MSZS01000010">
    <property type="protein sequence ID" value="PKX89136.1"/>
    <property type="molecule type" value="Genomic_DNA"/>
</dbReference>
<accession>A0A2I1BUU5</accession>
<proteinExistence type="predicted"/>
<comment type="caution">
    <text evidence="1">The sequence shown here is derived from an EMBL/GenBank/DDBJ whole genome shotgun (WGS) entry which is preliminary data.</text>
</comment>
<evidence type="ECO:0000313" key="2">
    <source>
        <dbReference type="Proteomes" id="UP000234474"/>
    </source>
</evidence>
<dbReference type="STRING" id="1392255.A0A2I1BUU5"/>
<dbReference type="RefSeq" id="XP_024677731.1">
    <property type="nucleotide sequence ID" value="XM_024828409.1"/>
</dbReference>
<dbReference type="GeneID" id="36535734"/>
<dbReference type="Proteomes" id="UP000234474">
    <property type="component" value="Unassembled WGS sequence"/>
</dbReference>
<organism evidence="1 2">
    <name type="scientific">Aspergillus novofumigatus (strain IBT 16806)</name>
    <dbReference type="NCBI Taxonomy" id="1392255"/>
    <lineage>
        <taxon>Eukaryota</taxon>
        <taxon>Fungi</taxon>
        <taxon>Dikarya</taxon>
        <taxon>Ascomycota</taxon>
        <taxon>Pezizomycotina</taxon>
        <taxon>Eurotiomycetes</taxon>
        <taxon>Eurotiomycetidae</taxon>
        <taxon>Eurotiales</taxon>
        <taxon>Aspergillaceae</taxon>
        <taxon>Aspergillus</taxon>
        <taxon>Aspergillus subgen. Fumigati</taxon>
    </lineage>
</organism>
<keyword evidence="2" id="KW-1185">Reference proteome</keyword>
<dbReference type="VEuPathDB" id="FungiDB:P174DRAFT_445758"/>
<dbReference type="OrthoDB" id="302705at2759"/>